<dbReference type="OrthoDB" id="9807346at2"/>
<dbReference type="STRING" id="180197.SAMN02982919_02314"/>
<accession>A0A1H9NR97</accession>
<reference evidence="2 3" key="1">
    <citation type="submission" date="2016-10" db="EMBL/GenBank/DDBJ databases">
        <authorList>
            <person name="de Groot N.N."/>
        </authorList>
    </citation>
    <scope>NUCLEOTIDE SEQUENCE [LARGE SCALE GENOMIC DNA]</scope>
    <source>
        <strain evidence="2 3">ATCC 35958</strain>
    </source>
</reference>
<evidence type="ECO:0000256" key="1">
    <source>
        <dbReference type="SAM" id="MobiDB-lite"/>
    </source>
</evidence>
<feature type="region of interest" description="Disordered" evidence="1">
    <location>
        <begin position="75"/>
        <end position="95"/>
    </location>
</feature>
<sequence length="95" mass="10562">MNCGTCKHFRPTKNPETGKALPSQLGKCAYPVRWPDLPQAYVLSNKTLMWPSPLPVSRGSGSECKMWELKLKTKAPVQQQKDLFSDSKKGKGNAN</sequence>
<dbReference type="AlphaFoldDB" id="A0A1H9NR97"/>
<dbReference type="RefSeq" id="WP_143059659.1">
    <property type="nucleotide sequence ID" value="NZ_FOGD01000007.1"/>
</dbReference>
<dbReference type="EMBL" id="FOGD01000007">
    <property type="protein sequence ID" value="SER38500.1"/>
    <property type="molecule type" value="Genomic_DNA"/>
</dbReference>
<evidence type="ECO:0000313" key="3">
    <source>
        <dbReference type="Proteomes" id="UP000199766"/>
    </source>
</evidence>
<evidence type="ECO:0000313" key="2">
    <source>
        <dbReference type="EMBL" id="SER38500.1"/>
    </source>
</evidence>
<organism evidence="2 3">
    <name type="scientific">Giesbergeria anulus</name>
    <dbReference type="NCBI Taxonomy" id="180197"/>
    <lineage>
        <taxon>Bacteria</taxon>
        <taxon>Pseudomonadati</taxon>
        <taxon>Pseudomonadota</taxon>
        <taxon>Betaproteobacteria</taxon>
        <taxon>Burkholderiales</taxon>
        <taxon>Comamonadaceae</taxon>
        <taxon>Giesbergeria</taxon>
    </lineage>
</organism>
<dbReference type="Proteomes" id="UP000199766">
    <property type="component" value="Unassembled WGS sequence"/>
</dbReference>
<keyword evidence="3" id="KW-1185">Reference proteome</keyword>
<gene>
    <name evidence="2" type="ORF">SAMN02982919_02314</name>
</gene>
<name>A0A1H9NR97_9BURK</name>
<protein>
    <submittedName>
        <fullName evidence="2">Uncharacterized protein</fullName>
    </submittedName>
</protein>
<proteinExistence type="predicted"/>